<accession>A0A932GQ43</accession>
<comment type="caution">
    <text evidence="1">The sequence shown here is derived from an EMBL/GenBank/DDBJ whole genome shotgun (WGS) entry which is preliminary data.</text>
</comment>
<dbReference type="InterPro" id="IPR036280">
    <property type="entry name" value="Multihaem_cyt_sf"/>
</dbReference>
<dbReference type="Proteomes" id="UP000741360">
    <property type="component" value="Unassembled WGS sequence"/>
</dbReference>
<sequence length="130" mass="14939">MSRWFRGVPQYSLLAGILLLALVSCSTTRLEQALQGKFEFTENNRIINDYCQGCHVHKGFLPDQHVSSAVRLYDRPPYTQARECRVCHYLEGDPAEKNEHRGTRWPQWVAAGKFRSFEAQELRSQGSSAH</sequence>
<gene>
    <name evidence="1" type="ORF">HYY65_07650</name>
</gene>
<dbReference type="AlphaFoldDB" id="A0A932GQ43"/>
<protein>
    <submittedName>
        <fullName evidence="1">Uncharacterized protein</fullName>
    </submittedName>
</protein>
<evidence type="ECO:0000313" key="2">
    <source>
        <dbReference type="Proteomes" id="UP000741360"/>
    </source>
</evidence>
<reference evidence="1" key="1">
    <citation type="submission" date="2020-07" db="EMBL/GenBank/DDBJ databases">
        <title>Huge and variable diversity of episymbiotic CPR bacteria and DPANN archaea in groundwater ecosystems.</title>
        <authorList>
            <person name="He C.Y."/>
            <person name="Keren R."/>
            <person name="Whittaker M."/>
            <person name="Farag I.F."/>
            <person name="Doudna J."/>
            <person name="Cate J.H.D."/>
            <person name="Banfield J.F."/>
        </authorList>
    </citation>
    <scope>NUCLEOTIDE SEQUENCE</scope>
    <source>
        <strain evidence="1">NC_groundwater_717_Ag_S-0.2um_59_8</strain>
    </source>
</reference>
<dbReference type="EMBL" id="JACPSX010000143">
    <property type="protein sequence ID" value="MBI3014915.1"/>
    <property type="molecule type" value="Genomic_DNA"/>
</dbReference>
<organism evidence="1 2">
    <name type="scientific">Tectimicrobiota bacterium</name>
    <dbReference type="NCBI Taxonomy" id="2528274"/>
    <lineage>
        <taxon>Bacteria</taxon>
        <taxon>Pseudomonadati</taxon>
        <taxon>Nitrospinota/Tectimicrobiota group</taxon>
        <taxon>Candidatus Tectimicrobiota</taxon>
    </lineage>
</organism>
<proteinExistence type="predicted"/>
<dbReference type="SUPFAM" id="SSF48695">
    <property type="entry name" value="Multiheme cytochromes"/>
    <property type="match status" value="1"/>
</dbReference>
<name>A0A932GQ43_UNCTE</name>
<dbReference type="PROSITE" id="PS51257">
    <property type="entry name" value="PROKAR_LIPOPROTEIN"/>
    <property type="match status" value="1"/>
</dbReference>
<evidence type="ECO:0000313" key="1">
    <source>
        <dbReference type="EMBL" id="MBI3014915.1"/>
    </source>
</evidence>